<feature type="transmembrane region" description="Helical" evidence="1">
    <location>
        <begin position="71"/>
        <end position="89"/>
    </location>
</feature>
<name>A0A4R7PZR2_9FLAO</name>
<dbReference type="AlphaFoldDB" id="A0A4R7PZR2"/>
<evidence type="ECO:0000313" key="2">
    <source>
        <dbReference type="EMBL" id="TDU39661.1"/>
    </source>
</evidence>
<feature type="transmembrane region" description="Helical" evidence="1">
    <location>
        <begin position="164"/>
        <end position="188"/>
    </location>
</feature>
<feature type="transmembrane region" description="Helical" evidence="1">
    <location>
        <begin position="5"/>
        <end position="27"/>
    </location>
</feature>
<feature type="transmembrane region" description="Helical" evidence="1">
    <location>
        <begin position="47"/>
        <end position="64"/>
    </location>
</feature>
<keyword evidence="1" id="KW-1133">Transmembrane helix</keyword>
<feature type="transmembrane region" description="Helical" evidence="1">
    <location>
        <begin position="299"/>
        <end position="321"/>
    </location>
</feature>
<sequence length="401" mass="46082">MQKKLIAVCLINFLVAALMGLTLRYIFVQPLHINFRYLTHAHSHVAMLGWVYLMLYLFIVYYFIPDKKPVYQRLFWLTQISVVGMMVSFPVTGYAAISITFSSLHIFCSYYFAILVWKNHKVSSPLVRRLLKWSLLFMIVSTVGVWCLGPAVATLGQMSAFYQIAIQFFLHFQFNGWFMLAVLAVFLNQFNLSHSRLFKRFFNTLIAATILTFALPVSWFVHHPLWLIINGLGVLLQLLSGYYFILLLKPHWTPFWAGISKPIKALYGLALLSFMLKIVLQSASIFPQVAEMAYQYRNFVIGFIHLMMLGVISGFLFAFLAQKFPKNISGKSLSIGIYAFIFGFITTEALLILQGIFYFLGLGMLPHYYLMLLLCSIFLPVGILLFILNLKNYDTKTIKTT</sequence>
<comment type="caution">
    <text evidence="2">The sequence shown here is derived from an EMBL/GenBank/DDBJ whole genome shotgun (WGS) entry which is preliminary data.</text>
</comment>
<evidence type="ECO:0000313" key="3">
    <source>
        <dbReference type="Proteomes" id="UP000294689"/>
    </source>
</evidence>
<dbReference type="RefSeq" id="WP_133757726.1">
    <property type="nucleotide sequence ID" value="NZ_SOBW01000008.1"/>
</dbReference>
<feature type="transmembrane region" description="Helical" evidence="1">
    <location>
        <begin position="225"/>
        <end position="245"/>
    </location>
</feature>
<feature type="transmembrane region" description="Helical" evidence="1">
    <location>
        <begin position="266"/>
        <end position="287"/>
    </location>
</feature>
<dbReference type="EMBL" id="SOBW01000008">
    <property type="protein sequence ID" value="TDU39661.1"/>
    <property type="molecule type" value="Genomic_DNA"/>
</dbReference>
<protein>
    <submittedName>
        <fullName evidence="2">Uncharacterized protein</fullName>
    </submittedName>
</protein>
<evidence type="ECO:0000256" key="1">
    <source>
        <dbReference type="SAM" id="Phobius"/>
    </source>
</evidence>
<dbReference type="OrthoDB" id="2827525at2"/>
<feature type="transmembrane region" description="Helical" evidence="1">
    <location>
        <begin position="333"/>
        <end position="361"/>
    </location>
</feature>
<feature type="transmembrane region" description="Helical" evidence="1">
    <location>
        <begin position="200"/>
        <end position="219"/>
    </location>
</feature>
<proteinExistence type="predicted"/>
<gene>
    <name evidence="2" type="ORF">BXY82_1691</name>
</gene>
<organism evidence="2 3">
    <name type="scientific">Gelidibacter sediminis</name>
    <dbReference type="NCBI Taxonomy" id="1608710"/>
    <lineage>
        <taxon>Bacteria</taxon>
        <taxon>Pseudomonadati</taxon>
        <taxon>Bacteroidota</taxon>
        <taxon>Flavobacteriia</taxon>
        <taxon>Flavobacteriales</taxon>
        <taxon>Flavobacteriaceae</taxon>
        <taxon>Gelidibacter</taxon>
    </lineage>
</organism>
<feature type="transmembrane region" description="Helical" evidence="1">
    <location>
        <begin position="95"/>
        <end position="118"/>
    </location>
</feature>
<accession>A0A4R7PZR2</accession>
<dbReference type="Proteomes" id="UP000294689">
    <property type="component" value="Unassembled WGS sequence"/>
</dbReference>
<keyword evidence="1" id="KW-0812">Transmembrane</keyword>
<feature type="transmembrane region" description="Helical" evidence="1">
    <location>
        <begin position="367"/>
        <end position="390"/>
    </location>
</feature>
<reference evidence="2 3" key="1">
    <citation type="submission" date="2019-03" db="EMBL/GenBank/DDBJ databases">
        <title>Genomic Encyclopedia of Archaeal and Bacterial Type Strains, Phase II (KMG-II): from individual species to whole genera.</title>
        <authorList>
            <person name="Goeker M."/>
        </authorList>
    </citation>
    <scope>NUCLEOTIDE SEQUENCE [LARGE SCALE GENOMIC DNA]</scope>
    <source>
        <strain evidence="2 3">DSM 28135</strain>
    </source>
</reference>
<keyword evidence="1" id="KW-0472">Membrane</keyword>
<keyword evidence="3" id="KW-1185">Reference proteome</keyword>
<feature type="transmembrane region" description="Helical" evidence="1">
    <location>
        <begin position="130"/>
        <end position="152"/>
    </location>
</feature>